<protein>
    <submittedName>
        <fullName evidence="2">Uncharacterized protein</fullName>
    </submittedName>
</protein>
<dbReference type="Proteomes" id="UP001163046">
    <property type="component" value="Unassembled WGS sequence"/>
</dbReference>
<evidence type="ECO:0000313" key="3">
    <source>
        <dbReference type="Proteomes" id="UP001163046"/>
    </source>
</evidence>
<feature type="region of interest" description="Disordered" evidence="1">
    <location>
        <begin position="1"/>
        <end position="85"/>
    </location>
</feature>
<dbReference type="EMBL" id="MU825396">
    <property type="protein sequence ID" value="KAJ7394458.1"/>
    <property type="molecule type" value="Genomic_DNA"/>
</dbReference>
<dbReference type="AlphaFoldDB" id="A0A9X0A6T3"/>
<accession>A0A9X0A6T3</accession>
<sequence>MEGKESAELSRVDVIVIDSDADPADVEDNLSSSSSDPEPMWEENFTPGLQKELSKVTEVLSCSSIESTPEKLPMESTSAQTDQRSKVSNVKRFLYEDSEDSDPPPEYVTFEDLEADDNGSYINNGTPTHTFECEFNAENLTRCKRVASKRIQGSHYYYLVRKYRKCASATDLTRTISYCLTPSGEILNHVAFVQYNFKRGEHKFKLLAHGNAKLKNSAPYQRTRESTKVYLKSNLKDNTRKKPSKRPIEN</sequence>
<feature type="compositionally biased region" description="Polar residues" evidence="1">
    <location>
        <begin position="75"/>
        <end position="85"/>
    </location>
</feature>
<keyword evidence="3" id="KW-1185">Reference proteome</keyword>
<feature type="compositionally biased region" description="Basic and acidic residues" evidence="1">
    <location>
        <begin position="1"/>
        <end position="11"/>
    </location>
</feature>
<comment type="caution">
    <text evidence="2">The sequence shown here is derived from an EMBL/GenBank/DDBJ whole genome shotgun (WGS) entry which is preliminary data.</text>
</comment>
<organism evidence="2 3">
    <name type="scientific">Desmophyllum pertusum</name>
    <dbReference type="NCBI Taxonomy" id="174260"/>
    <lineage>
        <taxon>Eukaryota</taxon>
        <taxon>Metazoa</taxon>
        <taxon>Cnidaria</taxon>
        <taxon>Anthozoa</taxon>
        <taxon>Hexacorallia</taxon>
        <taxon>Scleractinia</taxon>
        <taxon>Caryophylliina</taxon>
        <taxon>Caryophylliidae</taxon>
        <taxon>Desmophyllum</taxon>
    </lineage>
</organism>
<feature type="compositionally biased region" description="Acidic residues" evidence="1">
    <location>
        <begin position="19"/>
        <end position="28"/>
    </location>
</feature>
<evidence type="ECO:0000256" key="1">
    <source>
        <dbReference type="SAM" id="MobiDB-lite"/>
    </source>
</evidence>
<gene>
    <name evidence="2" type="ORF">OS493_000269</name>
</gene>
<proteinExistence type="predicted"/>
<reference evidence="2" key="1">
    <citation type="submission" date="2023-01" db="EMBL/GenBank/DDBJ databases">
        <title>Genome assembly of the deep-sea coral Lophelia pertusa.</title>
        <authorList>
            <person name="Herrera S."/>
            <person name="Cordes E."/>
        </authorList>
    </citation>
    <scope>NUCLEOTIDE SEQUENCE</scope>
    <source>
        <strain evidence="2">USNM1676648</strain>
        <tissue evidence="2">Polyp</tissue>
    </source>
</reference>
<name>A0A9X0A6T3_9CNID</name>
<evidence type="ECO:0000313" key="2">
    <source>
        <dbReference type="EMBL" id="KAJ7394458.1"/>
    </source>
</evidence>